<name>A0A183NPU1_9TREM</name>
<evidence type="ECO:0000313" key="1">
    <source>
        <dbReference type="EMBL" id="VDP03040.1"/>
    </source>
</evidence>
<sequence length="78" mass="9188">MKMKHWTTGKTSLQRFNAACLRPTVKLYELKITLKNKYQALQDLLKEETTMMDNWEMNNEALISACQKVLGLKKHHHN</sequence>
<organism evidence="1 2">
    <name type="scientific">Schistosoma mattheei</name>
    <dbReference type="NCBI Taxonomy" id="31246"/>
    <lineage>
        <taxon>Eukaryota</taxon>
        <taxon>Metazoa</taxon>
        <taxon>Spiralia</taxon>
        <taxon>Lophotrochozoa</taxon>
        <taxon>Platyhelminthes</taxon>
        <taxon>Trematoda</taxon>
        <taxon>Digenea</taxon>
        <taxon>Strigeidida</taxon>
        <taxon>Schistosomatoidea</taxon>
        <taxon>Schistosomatidae</taxon>
        <taxon>Schistosoma</taxon>
    </lineage>
</organism>
<dbReference type="STRING" id="31246.A0A183NPU1"/>
<keyword evidence="2" id="KW-1185">Reference proteome</keyword>
<dbReference type="EMBL" id="UZAL01010094">
    <property type="protein sequence ID" value="VDP03040.1"/>
    <property type="molecule type" value="Genomic_DNA"/>
</dbReference>
<dbReference type="Proteomes" id="UP000269396">
    <property type="component" value="Unassembled WGS sequence"/>
</dbReference>
<accession>A0A183NPU1</accession>
<dbReference type="AlphaFoldDB" id="A0A183NPU1"/>
<protein>
    <submittedName>
        <fullName evidence="1">Uncharacterized protein</fullName>
    </submittedName>
</protein>
<evidence type="ECO:0000313" key="2">
    <source>
        <dbReference type="Proteomes" id="UP000269396"/>
    </source>
</evidence>
<gene>
    <name evidence="1" type="ORF">SMTD_LOCUS4127</name>
</gene>
<proteinExistence type="predicted"/>
<reference evidence="1 2" key="1">
    <citation type="submission" date="2018-11" db="EMBL/GenBank/DDBJ databases">
        <authorList>
            <consortium name="Pathogen Informatics"/>
        </authorList>
    </citation>
    <scope>NUCLEOTIDE SEQUENCE [LARGE SCALE GENOMIC DNA]</scope>
    <source>
        <strain>Denwood</strain>
        <strain evidence="2">Zambia</strain>
    </source>
</reference>